<keyword evidence="3" id="KW-1185">Reference proteome</keyword>
<dbReference type="EMBL" id="MU005783">
    <property type="protein sequence ID" value="KAF2704164.1"/>
    <property type="molecule type" value="Genomic_DNA"/>
</dbReference>
<dbReference type="Proteomes" id="UP000799428">
    <property type="component" value="Unassembled WGS sequence"/>
</dbReference>
<accession>A0A6G1JU81</accession>
<protein>
    <submittedName>
        <fullName evidence="2">Uncharacterized protein</fullName>
    </submittedName>
</protein>
<gene>
    <name evidence="2" type="ORF">K504DRAFT_159193</name>
</gene>
<name>A0A6G1JU81_9PLEO</name>
<evidence type="ECO:0000313" key="2">
    <source>
        <dbReference type="EMBL" id="KAF2704164.1"/>
    </source>
</evidence>
<dbReference type="AlphaFoldDB" id="A0A6G1JU81"/>
<reference evidence="2" key="1">
    <citation type="journal article" date="2020" name="Stud. Mycol.">
        <title>101 Dothideomycetes genomes: a test case for predicting lifestyles and emergence of pathogens.</title>
        <authorList>
            <person name="Haridas S."/>
            <person name="Albert R."/>
            <person name="Binder M."/>
            <person name="Bloem J."/>
            <person name="Labutti K."/>
            <person name="Salamov A."/>
            <person name="Andreopoulos B."/>
            <person name="Baker S."/>
            <person name="Barry K."/>
            <person name="Bills G."/>
            <person name="Bluhm B."/>
            <person name="Cannon C."/>
            <person name="Castanera R."/>
            <person name="Culley D."/>
            <person name="Daum C."/>
            <person name="Ezra D."/>
            <person name="Gonzalez J."/>
            <person name="Henrissat B."/>
            <person name="Kuo A."/>
            <person name="Liang C."/>
            <person name="Lipzen A."/>
            <person name="Lutzoni F."/>
            <person name="Magnuson J."/>
            <person name="Mondo S."/>
            <person name="Nolan M."/>
            <person name="Ohm R."/>
            <person name="Pangilinan J."/>
            <person name="Park H.-J."/>
            <person name="Ramirez L."/>
            <person name="Alfaro M."/>
            <person name="Sun H."/>
            <person name="Tritt A."/>
            <person name="Yoshinaga Y."/>
            <person name="Zwiers L.-H."/>
            <person name="Turgeon B."/>
            <person name="Goodwin S."/>
            <person name="Spatafora J."/>
            <person name="Crous P."/>
            <person name="Grigoriev I."/>
        </authorList>
    </citation>
    <scope>NUCLEOTIDE SEQUENCE</scope>
    <source>
        <strain evidence="2">CBS 279.74</strain>
    </source>
</reference>
<keyword evidence="1" id="KW-0472">Membrane</keyword>
<feature type="transmembrane region" description="Helical" evidence="1">
    <location>
        <begin position="42"/>
        <end position="64"/>
    </location>
</feature>
<keyword evidence="1" id="KW-1133">Transmembrane helix</keyword>
<keyword evidence="1" id="KW-0812">Transmembrane</keyword>
<evidence type="ECO:0000256" key="1">
    <source>
        <dbReference type="SAM" id="Phobius"/>
    </source>
</evidence>
<proteinExistence type="predicted"/>
<sequence length="99" mass="11468">MYYTTPVQRAPSGMWRVAKNVPGALSPGCICRTDILTFIDEIYIFIQPCTLFLFKASFIMLIIYNTYKYKSQKPDQSYERQIMLLTIKFASHHQTAMAS</sequence>
<evidence type="ECO:0000313" key="3">
    <source>
        <dbReference type="Proteomes" id="UP000799428"/>
    </source>
</evidence>
<organism evidence="2 3">
    <name type="scientific">Pleomassaria siparia CBS 279.74</name>
    <dbReference type="NCBI Taxonomy" id="1314801"/>
    <lineage>
        <taxon>Eukaryota</taxon>
        <taxon>Fungi</taxon>
        <taxon>Dikarya</taxon>
        <taxon>Ascomycota</taxon>
        <taxon>Pezizomycotina</taxon>
        <taxon>Dothideomycetes</taxon>
        <taxon>Pleosporomycetidae</taxon>
        <taxon>Pleosporales</taxon>
        <taxon>Pleomassariaceae</taxon>
        <taxon>Pleomassaria</taxon>
    </lineage>
</organism>